<dbReference type="Pfam" id="PF17921">
    <property type="entry name" value="Integrase_H2C2"/>
    <property type="match status" value="1"/>
</dbReference>
<evidence type="ECO:0000256" key="9">
    <source>
        <dbReference type="ARBA" id="ARBA00022842"/>
    </source>
</evidence>
<dbReference type="Pfam" id="PF24626">
    <property type="entry name" value="SH3_Tf2-1"/>
    <property type="match status" value="1"/>
</dbReference>
<keyword evidence="9" id="KW-0460">Magnesium</keyword>
<dbReference type="EMBL" id="CP144747">
    <property type="protein sequence ID" value="WVZ64251.1"/>
    <property type="molecule type" value="Genomic_DNA"/>
</dbReference>
<keyword evidence="14" id="KW-0233">DNA recombination</keyword>
<evidence type="ECO:0000256" key="6">
    <source>
        <dbReference type="ARBA" id="ARBA00022750"/>
    </source>
</evidence>
<dbReference type="CDD" id="cd09274">
    <property type="entry name" value="RNase_HI_RT_Ty3"/>
    <property type="match status" value="1"/>
</dbReference>
<reference evidence="16 17" key="1">
    <citation type="submission" date="2024-02" db="EMBL/GenBank/DDBJ databases">
        <title>High-quality chromosome-scale genome assembly of Pensacola bahiagrass (Paspalum notatum Flugge var. saurae).</title>
        <authorList>
            <person name="Vega J.M."/>
            <person name="Podio M."/>
            <person name="Orjuela J."/>
            <person name="Siena L.A."/>
            <person name="Pessino S.C."/>
            <person name="Combes M.C."/>
            <person name="Mariac C."/>
            <person name="Albertini E."/>
            <person name="Pupilli F."/>
            <person name="Ortiz J.P.A."/>
            <person name="Leblanc O."/>
        </authorList>
    </citation>
    <scope>NUCLEOTIDE SEQUENCE [LARGE SCALE GENOMIC DNA]</scope>
    <source>
        <strain evidence="16">R1</strain>
        <tissue evidence="16">Leaf</tissue>
    </source>
</reference>
<keyword evidence="17" id="KW-1185">Reference proteome</keyword>
<dbReference type="GO" id="GO:0006508">
    <property type="term" value="P:proteolysis"/>
    <property type="evidence" value="ECO:0007669"/>
    <property type="project" value="UniProtKB-KW"/>
</dbReference>
<dbReference type="InterPro" id="IPR056924">
    <property type="entry name" value="SH3_Tf2-1"/>
</dbReference>
<keyword evidence="6" id="KW-0064">Aspartyl protease</keyword>
<evidence type="ECO:0000256" key="4">
    <source>
        <dbReference type="ARBA" id="ARBA00022722"/>
    </source>
</evidence>
<dbReference type="GO" id="GO:0046872">
    <property type="term" value="F:metal ion binding"/>
    <property type="evidence" value="ECO:0007669"/>
    <property type="project" value="UniProtKB-KW"/>
</dbReference>
<keyword evidence="12" id="KW-0239">DNA-directed DNA polymerase</keyword>
<dbReference type="GO" id="GO:0015074">
    <property type="term" value="P:DNA integration"/>
    <property type="evidence" value="ECO:0007669"/>
    <property type="project" value="UniProtKB-KW"/>
</dbReference>
<keyword evidence="8" id="KW-0378">Hydrolase</keyword>
<keyword evidence="3" id="KW-0548">Nucleotidyltransferase</keyword>
<evidence type="ECO:0000256" key="3">
    <source>
        <dbReference type="ARBA" id="ARBA00022695"/>
    </source>
</evidence>
<organism evidence="16 17">
    <name type="scientific">Paspalum notatum var. saurae</name>
    <dbReference type="NCBI Taxonomy" id="547442"/>
    <lineage>
        <taxon>Eukaryota</taxon>
        <taxon>Viridiplantae</taxon>
        <taxon>Streptophyta</taxon>
        <taxon>Embryophyta</taxon>
        <taxon>Tracheophyta</taxon>
        <taxon>Spermatophyta</taxon>
        <taxon>Magnoliopsida</taxon>
        <taxon>Liliopsida</taxon>
        <taxon>Poales</taxon>
        <taxon>Poaceae</taxon>
        <taxon>PACMAD clade</taxon>
        <taxon>Panicoideae</taxon>
        <taxon>Andropogonodae</taxon>
        <taxon>Paspaleae</taxon>
        <taxon>Paspalinae</taxon>
        <taxon>Paspalum</taxon>
    </lineage>
</organism>
<keyword evidence="2" id="KW-0808">Transferase</keyword>
<dbReference type="InterPro" id="IPR043502">
    <property type="entry name" value="DNA/RNA_pol_sf"/>
</dbReference>
<evidence type="ECO:0000256" key="13">
    <source>
        <dbReference type="ARBA" id="ARBA00023125"/>
    </source>
</evidence>
<keyword evidence="4" id="KW-0540">Nuclease</keyword>
<dbReference type="SUPFAM" id="SSF53098">
    <property type="entry name" value="Ribonuclease H-like"/>
    <property type="match status" value="1"/>
</dbReference>
<dbReference type="Gene3D" id="1.10.340.70">
    <property type="match status" value="1"/>
</dbReference>
<protein>
    <recommendedName>
        <fullName evidence="15">Integrase catalytic domain-containing protein</fullName>
    </recommendedName>
</protein>
<dbReference type="GO" id="GO:0006310">
    <property type="term" value="P:DNA recombination"/>
    <property type="evidence" value="ECO:0007669"/>
    <property type="project" value="UniProtKB-KW"/>
</dbReference>
<dbReference type="Proteomes" id="UP001341281">
    <property type="component" value="Chromosome 03"/>
</dbReference>
<dbReference type="Gene3D" id="3.30.420.10">
    <property type="entry name" value="Ribonuclease H-like superfamily/Ribonuclease H"/>
    <property type="match status" value="1"/>
</dbReference>
<accession>A0AAQ3WJZ4</accession>
<dbReference type="GO" id="GO:0004519">
    <property type="term" value="F:endonuclease activity"/>
    <property type="evidence" value="ECO:0007669"/>
    <property type="project" value="UniProtKB-KW"/>
</dbReference>
<evidence type="ECO:0000313" key="17">
    <source>
        <dbReference type="Proteomes" id="UP001341281"/>
    </source>
</evidence>
<dbReference type="GO" id="GO:0003677">
    <property type="term" value="F:DNA binding"/>
    <property type="evidence" value="ECO:0007669"/>
    <property type="project" value="UniProtKB-KW"/>
</dbReference>
<keyword evidence="1" id="KW-0645">Protease</keyword>
<dbReference type="Gene3D" id="3.10.20.370">
    <property type="match status" value="1"/>
</dbReference>
<dbReference type="GO" id="GO:0003964">
    <property type="term" value="F:RNA-directed DNA polymerase activity"/>
    <property type="evidence" value="ECO:0007669"/>
    <property type="project" value="UniProtKB-KW"/>
</dbReference>
<evidence type="ECO:0000256" key="11">
    <source>
        <dbReference type="ARBA" id="ARBA00022918"/>
    </source>
</evidence>
<dbReference type="GO" id="GO:0003887">
    <property type="term" value="F:DNA-directed DNA polymerase activity"/>
    <property type="evidence" value="ECO:0007669"/>
    <property type="project" value="UniProtKB-KW"/>
</dbReference>
<gene>
    <name evidence="16" type="ORF">U9M48_013803</name>
</gene>
<dbReference type="Pfam" id="PF17917">
    <property type="entry name" value="RT_RNaseH"/>
    <property type="match status" value="1"/>
</dbReference>
<keyword evidence="5" id="KW-0479">Metal-binding</keyword>
<dbReference type="PANTHER" id="PTHR37984:SF5">
    <property type="entry name" value="PROTEIN NYNRIN-LIKE"/>
    <property type="match status" value="1"/>
</dbReference>
<evidence type="ECO:0000313" key="16">
    <source>
        <dbReference type="EMBL" id="WVZ64251.1"/>
    </source>
</evidence>
<evidence type="ECO:0000256" key="8">
    <source>
        <dbReference type="ARBA" id="ARBA00022801"/>
    </source>
</evidence>
<dbReference type="InterPro" id="IPR012337">
    <property type="entry name" value="RNaseH-like_sf"/>
</dbReference>
<evidence type="ECO:0000256" key="7">
    <source>
        <dbReference type="ARBA" id="ARBA00022759"/>
    </source>
</evidence>
<dbReference type="InterPro" id="IPR041588">
    <property type="entry name" value="Integrase_H2C2"/>
</dbReference>
<evidence type="ECO:0000256" key="2">
    <source>
        <dbReference type="ARBA" id="ARBA00022679"/>
    </source>
</evidence>
<dbReference type="AlphaFoldDB" id="A0AAQ3WJZ4"/>
<keyword evidence="7" id="KW-0255">Endonuclease</keyword>
<evidence type="ECO:0000259" key="15">
    <source>
        <dbReference type="PROSITE" id="PS50994"/>
    </source>
</evidence>
<dbReference type="GO" id="GO:0004190">
    <property type="term" value="F:aspartic-type endopeptidase activity"/>
    <property type="evidence" value="ECO:0007669"/>
    <property type="project" value="UniProtKB-KW"/>
</dbReference>
<keyword evidence="11" id="KW-0695">RNA-directed DNA polymerase</keyword>
<dbReference type="InterPro" id="IPR016197">
    <property type="entry name" value="Chromo-like_dom_sf"/>
</dbReference>
<sequence>MTELQKKNVKFEWSPECEEAFQTLKTRLTTAPILAQPDITKGFDVYCNACGIGLDCILMQEGRVIAYACRQLKHHEEHYPTHDLELAAVVHALKIWHHYLMGNPCNIYTDHKSLKYIFTQSELNMRQRRWLELIKDYQLEVHYHPGKANVVADALSRKARCHCLQVSFGIRTLCDDPRKLNISMIEHGSLAALKISLTKSKKPKRKTKGKSKCFRLDDQGVLWFGKSLVVPKNFELRMLILDESHNSQFAIHPESNKMFHDLKQRFWWTRMKREIARYVSECDVCQRVKAEHLKPAGTLQPLPIPSWKWEDISMDFITGLPKTHDGYDPIWVIVDRLTKSAHFLPVRTRYPVEKYAELYLTRIVCLHGVPTTIVSDRGSQFSSQFWKAFHEAMGTNLHHSTAYHPQTGGQTERVKQILEDMLRACAILYSESSDKCLPFAEFSYNNSYQSSIGMSPFELLYGGNCRTPVNWSESGERSNFGPDLVLEAKEKVRLVQERLSAAQGRQKHYVDRRRRELSFDQGDHVYLKVTPFKGTKRFQEKGKLAPRFVGPFKILARVGGVAYRLDLPSSLSTIHPVFHVSQLRKCIRVPTEVTNLEEIDLQPNLSYQEHPIRILDQAECKTRNKTTKFVKVQWSQHSEREATWEQEDRIRQTISSISSYVMCRTYLTFSLVLAQLLG</sequence>
<evidence type="ECO:0000256" key="5">
    <source>
        <dbReference type="ARBA" id="ARBA00022723"/>
    </source>
</evidence>
<dbReference type="SUPFAM" id="SSF54160">
    <property type="entry name" value="Chromo domain-like"/>
    <property type="match status" value="1"/>
</dbReference>
<dbReference type="Gene3D" id="3.30.70.270">
    <property type="match status" value="1"/>
</dbReference>
<dbReference type="PANTHER" id="PTHR37984">
    <property type="entry name" value="PROTEIN CBG26694"/>
    <property type="match status" value="1"/>
</dbReference>
<proteinExistence type="predicted"/>
<evidence type="ECO:0000256" key="10">
    <source>
        <dbReference type="ARBA" id="ARBA00022908"/>
    </source>
</evidence>
<evidence type="ECO:0000256" key="12">
    <source>
        <dbReference type="ARBA" id="ARBA00022932"/>
    </source>
</evidence>
<evidence type="ECO:0000256" key="14">
    <source>
        <dbReference type="ARBA" id="ARBA00023172"/>
    </source>
</evidence>
<name>A0AAQ3WJZ4_PASNO</name>
<dbReference type="InterPro" id="IPR001584">
    <property type="entry name" value="Integrase_cat-core"/>
</dbReference>
<dbReference type="InterPro" id="IPR043128">
    <property type="entry name" value="Rev_trsase/Diguanyl_cyclase"/>
</dbReference>
<dbReference type="InterPro" id="IPR050951">
    <property type="entry name" value="Retrovirus_Pol_polyprotein"/>
</dbReference>
<dbReference type="InterPro" id="IPR036397">
    <property type="entry name" value="RNaseH_sf"/>
</dbReference>
<dbReference type="SUPFAM" id="SSF56672">
    <property type="entry name" value="DNA/RNA polymerases"/>
    <property type="match status" value="1"/>
</dbReference>
<keyword evidence="10" id="KW-0229">DNA integration</keyword>
<dbReference type="InterPro" id="IPR041373">
    <property type="entry name" value="RT_RNaseH"/>
</dbReference>
<evidence type="ECO:0000256" key="1">
    <source>
        <dbReference type="ARBA" id="ARBA00022670"/>
    </source>
</evidence>
<feature type="domain" description="Integrase catalytic" evidence="15">
    <location>
        <begin position="299"/>
        <end position="464"/>
    </location>
</feature>
<dbReference type="PROSITE" id="PS50994">
    <property type="entry name" value="INTEGRASE"/>
    <property type="match status" value="1"/>
</dbReference>
<keyword evidence="13" id="KW-0238">DNA-binding</keyword>